<dbReference type="SMART" id="SM00450">
    <property type="entry name" value="RHOD"/>
    <property type="match status" value="2"/>
</dbReference>
<organism evidence="4 5">
    <name type="scientific">Faecalibacter macacae</name>
    <dbReference type="NCBI Taxonomy" id="1859289"/>
    <lineage>
        <taxon>Bacteria</taxon>
        <taxon>Pseudomonadati</taxon>
        <taxon>Bacteroidota</taxon>
        <taxon>Flavobacteriia</taxon>
        <taxon>Flavobacteriales</taxon>
        <taxon>Weeksellaceae</taxon>
        <taxon>Faecalibacter</taxon>
    </lineage>
</organism>
<sequence length="276" mass="31812">MKYQHPVISVQELDEIIENPNLILLDCSIDKVGKKLDDLDFELIPNSHFFDIEHRFSDQRSELPHTLVDEKTFTREAQLLGIDKESIIVCYDRWGVYSSPRAWWMFKTMGFDEVYVLNGGISAWKNAKKSIAKTYKLTEDLGNFEAHLNENWLANVNDVLDAIDQYETKIIDARSSSRFHAEVDEPRPGLRKGHIKNAGNIPFEMVLEEEFIKSDEDLIEIFNKYNEKEELIFTCGSGITASILALANHQINPNQTIKVYDGSWSEWGKDPELPIE</sequence>
<dbReference type="InterPro" id="IPR001763">
    <property type="entry name" value="Rhodanese-like_dom"/>
</dbReference>
<evidence type="ECO:0000256" key="1">
    <source>
        <dbReference type="ARBA" id="ARBA00022679"/>
    </source>
</evidence>
<reference evidence="4 5" key="1">
    <citation type="submission" date="2018-10" db="EMBL/GenBank/DDBJ databases">
        <authorList>
            <person name="Chen X."/>
        </authorList>
    </citation>
    <scope>NUCLEOTIDE SEQUENCE [LARGE SCALE GENOMIC DNA]</scope>
    <source>
        <strain evidence="4 5">YIM 102668</strain>
    </source>
</reference>
<dbReference type="Pfam" id="PF00581">
    <property type="entry name" value="Rhodanese"/>
    <property type="match status" value="2"/>
</dbReference>
<dbReference type="Gene3D" id="3.40.250.10">
    <property type="entry name" value="Rhodanese-like domain"/>
    <property type="match status" value="2"/>
</dbReference>
<proteinExistence type="predicted"/>
<accession>A0A3L9M7V1</accession>
<name>A0A3L9M7V1_9FLAO</name>
<dbReference type="InterPro" id="IPR036873">
    <property type="entry name" value="Rhodanese-like_dom_sf"/>
</dbReference>
<dbReference type="CDD" id="cd01448">
    <property type="entry name" value="TST_Repeat_1"/>
    <property type="match status" value="1"/>
</dbReference>
<dbReference type="PANTHER" id="PTHR11364:SF27">
    <property type="entry name" value="SULFURTRANSFERASE"/>
    <property type="match status" value="1"/>
</dbReference>
<evidence type="ECO:0000259" key="3">
    <source>
        <dbReference type="PROSITE" id="PS50206"/>
    </source>
</evidence>
<dbReference type="OrthoDB" id="9770030at2"/>
<dbReference type="SUPFAM" id="SSF52821">
    <property type="entry name" value="Rhodanese/Cell cycle control phosphatase"/>
    <property type="match status" value="2"/>
</dbReference>
<dbReference type="PROSITE" id="PS50206">
    <property type="entry name" value="RHODANESE_3"/>
    <property type="match status" value="2"/>
</dbReference>
<gene>
    <name evidence="4" type="ORF">EAH69_08810</name>
</gene>
<evidence type="ECO:0000313" key="4">
    <source>
        <dbReference type="EMBL" id="RLZ09105.1"/>
    </source>
</evidence>
<feature type="domain" description="Rhodanese" evidence="3">
    <location>
        <begin position="164"/>
        <end position="276"/>
    </location>
</feature>
<dbReference type="InterPro" id="IPR045078">
    <property type="entry name" value="TST/MPST-like"/>
</dbReference>
<dbReference type="Proteomes" id="UP000275348">
    <property type="component" value="Unassembled WGS sequence"/>
</dbReference>
<dbReference type="RefSeq" id="WP_121934832.1">
    <property type="nucleotide sequence ID" value="NZ_RDOJ01000011.1"/>
</dbReference>
<dbReference type="EMBL" id="RDOJ01000011">
    <property type="protein sequence ID" value="RLZ09105.1"/>
    <property type="molecule type" value="Genomic_DNA"/>
</dbReference>
<protein>
    <submittedName>
        <fullName evidence="4">Sulfurtransferase</fullName>
    </submittedName>
</protein>
<evidence type="ECO:0000313" key="5">
    <source>
        <dbReference type="Proteomes" id="UP000275348"/>
    </source>
</evidence>
<dbReference type="GO" id="GO:0004792">
    <property type="term" value="F:thiosulfate-cyanide sulfurtransferase activity"/>
    <property type="evidence" value="ECO:0007669"/>
    <property type="project" value="TreeGrafter"/>
</dbReference>
<comment type="caution">
    <text evidence="4">The sequence shown here is derived from an EMBL/GenBank/DDBJ whole genome shotgun (WGS) entry which is preliminary data.</text>
</comment>
<dbReference type="PANTHER" id="PTHR11364">
    <property type="entry name" value="THIOSULFATE SULFERTANSFERASE"/>
    <property type="match status" value="1"/>
</dbReference>
<feature type="domain" description="Rhodanese" evidence="3">
    <location>
        <begin position="18"/>
        <end position="133"/>
    </location>
</feature>
<keyword evidence="2" id="KW-0677">Repeat</keyword>
<dbReference type="AlphaFoldDB" id="A0A3L9M7V1"/>
<evidence type="ECO:0000256" key="2">
    <source>
        <dbReference type="ARBA" id="ARBA00022737"/>
    </source>
</evidence>
<keyword evidence="1" id="KW-0808">Transferase</keyword>
<dbReference type="CDD" id="cd01449">
    <property type="entry name" value="TST_Repeat_2"/>
    <property type="match status" value="1"/>
</dbReference>
<keyword evidence="5" id="KW-1185">Reference proteome</keyword>